<dbReference type="Gene3D" id="3.40.50.10610">
    <property type="entry name" value="ABC-type transport auxiliary lipoprotein component"/>
    <property type="match status" value="1"/>
</dbReference>
<comment type="caution">
    <text evidence="3">The sequence shown here is derived from an EMBL/GenBank/DDBJ whole genome shotgun (WGS) entry which is preliminary data.</text>
</comment>
<evidence type="ECO:0000313" key="3">
    <source>
        <dbReference type="EMBL" id="PLW78872.1"/>
    </source>
</evidence>
<dbReference type="InterPro" id="IPR005586">
    <property type="entry name" value="ABC_trans_aux"/>
</dbReference>
<keyword evidence="4" id="KW-1185">Reference proteome</keyword>
<organism evidence="3 4">
    <name type="scientific">Cohaesibacter celericrescens</name>
    <dbReference type="NCBI Taxonomy" id="2067669"/>
    <lineage>
        <taxon>Bacteria</taxon>
        <taxon>Pseudomonadati</taxon>
        <taxon>Pseudomonadota</taxon>
        <taxon>Alphaproteobacteria</taxon>
        <taxon>Hyphomicrobiales</taxon>
        <taxon>Cohaesibacteraceae</taxon>
    </lineage>
</organism>
<evidence type="ECO:0000313" key="2">
    <source>
        <dbReference type="EMBL" id="PLW75465.1"/>
    </source>
</evidence>
<evidence type="ECO:0000313" key="4">
    <source>
        <dbReference type="Proteomes" id="UP000234881"/>
    </source>
</evidence>
<dbReference type="SUPFAM" id="SSF159594">
    <property type="entry name" value="XCC0632-like"/>
    <property type="match status" value="1"/>
</dbReference>
<dbReference type="Proteomes" id="UP000234881">
    <property type="component" value="Unassembled WGS sequence"/>
</dbReference>
<feature type="domain" description="ABC-type transport auxiliary lipoprotein component" evidence="1">
    <location>
        <begin position="94"/>
        <end position="252"/>
    </location>
</feature>
<sequence length="260" mass="28635">MWRCLVEIISGGTMKSSANMWQNRINPSKIRPKRQKEVGLSGHMVRVGAIGFRVFEVLRLFGFRSYARYFAIIGACTILASCSSLTGGKELTTYDLSAPDNFSNLRGRTNAQILVAVPTALKSLDSEMIVVRPGGSEITYFGDAQWSDRLPRVVQEKLVQTFENSHRVRSVAKPGDGVVVDYKIVTSIRAFELSDEAGASAHVALSVKIINDRNGRVRASKQFNATSPANLSNSQKGVEAIDRAMDVVLRDILVWVLDTI</sequence>
<dbReference type="Pfam" id="PF03886">
    <property type="entry name" value="ABC_trans_aux"/>
    <property type="match status" value="1"/>
</dbReference>
<accession>A0A2N5XWJ0</accession>
<dbReference type="EMBL" id="PKUQ01000001">
    <property type="protein sequence ID" value="PLW78872.1"/>
    <property type="molecule type" value="Genomic_DNA"/>
</dbReference>
<reference evidence="3 4" key="1">
    <citation type="submission" date="2018-01" db="EMBL/GenBank/DDBJ databases">
        <title>The draft genome sequence of Cohaesibacter sp. H1304.</title>
        <authorList>
            <person name="Wang N.-N."/>
            <person name="Du Z.-J."/>
        </authorList>
    </citation>
    <scope>NUCLEOTIDE SEQUENCE [LARGE SCALE GENOMIC DNA]</scope>
    <source>
        <strain evidence="3 4">H1304</strain>
    </source>
</reference>
<dbReference type="AlphaFoldDB" id="A0A2N5XWJ0"/>
<proteinExistence type="predicted"/>
<protein>
    <submittedName>
        <fullName evidence="3">ABC transporter</fullName>
    </submittedName>
</protein>
<name>A0A2N5XWJ0_9HYPH</name>
<evidence type="ECO:0000259" key="1">
    <source>
        <dbReference type="Pfam" id="PF03886"/>
    </source>
</evidence>
<gene>
    <name evidence="3" type="ORF">C0081_01120</name>
    <name evidence="2" type="ORF">C0081_19160</name>
</gene>
<dbReference type="EMBL" id="PKUQ01000050">
    <property type="protein sequence ID" value="PLW75465.1"/>
    <property type="molecule type" value="Genomic_DNA"/>
</dbReference>